<evidence type="ECO:0000313" key="8">
    <source>
        <dbReference type="EMBL" id="MBN3272354.1"/>
    </source>
</evidence>
<dbReference type="InterPro" id="IPR019775">
    <property type="entry name" value="WD40_repeat_CS"/>
</dbReference>
<feature type="non-terminal residue" evidence="8">
    <location>
        <position position="860"/>
    </location>
</feature>
<dbReference type="CDD" id="cd00096">
    <property type="entry name" value="Ig"/>
    <property type="match status" value="2"/>
</dbReference>
<keyword evidence="2 5" id="KW-0853">WD repeat</keyword>
<keyword evidence="3" id="KW-0677">Repeat</keyword>
<dbReference type="PROSITE" id="PS50082">
    <property type="entry name" value="WD_REPEATS_2"/>
    <property type="match status" value="5"/>
</dbReference>
<feature type="domain" description="Ig-like" evidence="7">
    <location>
        <begin position="191"/>
        <end position="270"/>
    </location>
</feature>
<protein>
    <submittedName>
        <fullName evidence="8">WSB2 protein</fullName>
    </submittedName>
</protein>
<feature type="domain" description="SOCS box" evidence="6">
    <location>
        <begin position="803"/>
        <end position="842"/>
    </location>
</feature>
<name>A0ABS2XDV4_POLSP</name>
<dbReference type="SMART" id="SM00409">
    <property type="entry name" value="IG"/>
    <property type="match status" value="3"/>
</dbReference>
<dbReference type="PROSITE" id="PS50835">
    <property type="entry name" value="IG_LIKE"/>
    <property type="match status" value="4"/>
</dbReference>
<reference evidence="8" key="1">
    <citation type="journal article" date="2021" name="Cell">
        <title>Tracing the genetic footprints of vertebrate landing in non-teleost ray-finned fishes.</title>
        <authorList>
            <person name="Bi X."/>
            <person name="Wang K."/>
            <person name="Yang L."/>
            <person name="Pan H."/>
            <person name="Jiang H."/>
            <person name="Wei Q."/>
            <person name="Fang M."/>
            <person name="Yu H."/>
            <person name="Zhu C."/>
            <person name="Cai Y."/>
            <person name="He Y."/>
            <person name="Gan X."/>
            <person name="Zeng H."/>
            <person name="Yu D."/>
            <person name="Zhu Y."/>
            <person name="Jiang H."/>
            <person name="Qiu Q."/>
            <person name="Yang H."/>
            <person name="Zhang Y.E."/>
            <person name="Wang W."/>
            <person name="Zhu M."/>
            <person name="He S."/>
            <person name="Zhang G."/>
        </authorList>
    </citation>
    <scope>NUCLEOTIDE SEQUENCE</scope>
    <source>
        <strain evidence="8">Pddl_001</strain>
    </source>
</reference>
<keyword evidence="9" id="KW-1185">Reference proteome</keyword>
<dbReference type="SMART" id="SM00969">
    <property type="entry name" value="SOCS_box"/>
    <property type="match status" value="1"/>
</dbReference>
<dbReference type="PROSITE" id="PS50294">
    <property type="entry name" value="WD_REPEATS_REGION"/>
    <property type="match status" value="3"/>
</dbReference>
<dbReference type="SMART" id="SM00408">
    <property type="entry name" value="IGc2"/>
    <property type="match status" value="2"/>
</dbReference>
<dbReference type="PANTHER" id="PTHR15622:SF1">
    <property type="entry name" value="WD REPEAT AND SOCS BOX-CONTAINING PROTEIN 2"/>
    <property type="match status" value="1"/>
</dbReference>
<feature type="repeat" description="WD" evidence="5">
    <location>
        <begin position="777"/>
        <end position="797"/>
    </location>
</feature>
<dbReference type="InterPro" id="IPR007110">
    <property type="entry name" value="Ig-like_dom"/>
</dbReference>
<dbReference type="Gene3D" id="1.10.750.20">
    <property type="entry name" value="SOCS box"/>
    <property type="match status" value="1"/>
</dbReference>
<dbReference type="InterPro" id="IPR051983">
    <property type="entry name" value="WSB_SOCS-box_domain"/>
</dbReference>
<dbReference type="Pfam" id="PF13927">
    <property type="entry name" value="Ig_3"/>
    <property type="match status" value="2"/>
</dbReference>
<dbReference type="Pfam" id="PF00400">
    <property type="entry name" value="WD40"/>
    <property type="match status" value="5"/>
</dbReference>
<dbReference type="EMBL" id="JAAWVQ010019493">
    <property type="protein sequence ID" value="MBN3272354.1"/>
    <property type="molecule type" value="Genomic_DNA"/>
</dbReference>
<accession>A0ABS2XDV4</accession>
<evidence type="ECO:0000313" key="9">
    <source>
        <dbReference type="Proteomes" id="UP001166093"/>
    </source>
</evidence>
<comment type="caution">
    <text evidence="8">The sequence shown here is derived from an EMBL/GenBank/DDBJ whole genome shotgun (WGS) entry which is preliminary data.</text>
</comment>
<dbReference type="SUPFAM" id="SSF48726">
    <property type="entry name" value="Immunoglobulin"/>
    <property type="match status" value="3"/>
</dbReference>
<dbReference type="InterPro" id="IPR036322">
    <property type="entry name" value="WD40_repeat_dom_sf"/>
</dbReference>
<dbReference type="Gene3D" id="2.130.10.10">
    <property type="entry name" value="YVTN repeat-like/Quinoprotein amine dehydrogenase"/>
    <property type="match status" value="3"/>
</dbReference>
<dbReference type="SUPFAM" id="SSF50978">
    <property type="entry name" value="WD40 repeat-like"/>
    <property type="match status" value="1"/>
</dbReference>
<evidence type="ECO:0000256" key="2">
    <source>
        <dbReference type="ARBA" id="ARBA00022574"/>
    </source>
</evidence>
<sequence>MVLSCNNATVNATPGVTEWSKDGRLVLRHNSTSTEKFVVDSRLSIVNNRDLQISKVWGSDEGVYVCNVTPSDIKEQKQHGIKLVIVSGPDAVSVNITPAVVLRNGTYYTVQGSEVTYTCSSQSYPAQELSWVFEGLASKPVKVASGKGTSLGFKKINVIPIDQGNYSCSARNPVSRKTVTSSIAMLVYYYPRHAPQCSFETGSNASDLLLHCSWTGGYPEPTLQWKHDDEETSGDWQPVLGASAANASLDVTMSRTQLHDGQVLKCVGEHPAILPRMEISCSVKLKAPYPEGEPMVTGISKQNVTLTCQDKDARPPPKITWLRSMKREEIFPSSKYIISQGKAVSTLVINSCSKENDEGFYFCRSENPVRVRELETVLSEFVTVSECRSEERNDVLMLVDSDDDVPFEDDISGLTSVINGHATPVLNNHHTPHEKAVLIGELMPVHPQPLERRSGCETWSAEFSPDGSYFAWSLGHGIVKLVPWPLEESSGSPTRSATRCKNYFCNAGWQENDNPKEKTLECGQTVWSLAFGPRSSKDRTCHRRDCQLASLSHLFSSLVLATGLNDGHIKVWEVLTGHLLFNLTGHQDVVRDLTFAPNGGWTLVSGSRDQTIRIWDLTKDGKTVHVLTGHKQWVYCCRVSPDCSMIASVSGENYVFLWSMRSYTFIRKLEGHKNCVISCDFSPDGALLVTASLDTQVYLWDPYTGESLMQLSHCFPDLYSYAVCAVCLRSVRFSPEGLYFATVADDRDLRIWALGMDRPVIESPVPQNPVTNGLCCAFSPQGGVLATGTRDGQVQFWRSLRVVPSLRHLSRVSLRQSVSSHQVMALPIPKKMKDFLTYRTLLTCHENNSLHHLQEVIALN</sequence>
<evidence type="ECO:0000256" key="4">
    <source>
        <dbReference type="ARBA" id="ARBA00022786"/>
    </source>
</evidence>
<dbReference type="InterPro" id="IPR036036">
    <property type="entry name" value="SOCS_box-like_dom_sf"/>
</dbReference>
<dbReference type="PROSITE" id="PS50225">
    <property type="entry name" value="SOCS"/>
    <property type="match status" value="1"/>
</dbReference>
<dbReference type="PROSITE" id="PS00678">
    <property type="entry name" value="WD_REPEATS_1"/>
    <property type="match status" value="1"/>
</dbReference>
<proteinExistence type="predicted"/>
<dbReference type="InterPro" id="IPR015943">
    <property type="entry name" value="WD40/YVTN_repeat-like_dom_sf"/>
</dbReference>
<dbReference type="InterPro" id="IPR001680">
    <property type="entry name" value="WD40_rpt"/>
</dbReference>
<feature type="non-terminal residue" evidence="8">
    <location>
        <position position="1"/>
    </location>
</feature>
<feature type="domain" description="Ig-like" evidence="7">
    <location>
        <begin position="98"/>
        <end position="180"/>
    </location>
</feature>
<dbReference type="InterPro" id="IPR036179">
    <property type="entry name" value="Ig-like_dom_sf"/>
</dbReference>
<gene>
    <name evidence="8" type="primary">Wsb2_0</name>
    <name evidence="8" type="ORF">GTO93_0002247</name>
</gene>
<comment type="pathway">
    <text evidence="1">Protein modification; protein ubiquitination.</text>
</comment>
<feature type="domain" description="Ig-like" evidence="7">
    <location>
        <begin position="1"/>
        <end position="82"/>
    </location>
</feature>
<feature type="domain" description="Ig-like" evidence="7">
    <location>
        <begin position="275"/>
        <end position="379"/>
    </location>
</feature>
<dbReference type="InterPro" id="IPR013783">
    <property type="entry name" value="Ig-like_fold"/>
</dbReference>
<feature type="repeat" description="WD" evidence="5">
    <location>
        <begin position="583"/>
        <end position="617"/>
    </location>
</feature>
<dbReference type="InterPro" id="IPR020472">
    <property type="entry name" value="WD40_PAC1"/>
</dbReference>
<evidence type="ECO:0000256" key="1">
    <source>
        <dbReference type="ARBA" id="ARBA00004906"/>
    </source>
</evidence>
<evidence type="ECO:0000256" key="5">
    <source>
        <dbReference type="PROSITE-ProRule" id="PRU00221"/>
    </source>
</evidence>
<evidence type="ECO:0000259" key="7">
    <source>
        <dbReference type="PROSITE" id="PS50835"/>
    </source>
</evidence>
<feature type="repeat" description="WD" evidence="5">
    <location>
        <begin position="627"/>
        <end position="668"/>
    </location>
</feature>
<dbReference type="Proteomes" id="UP001166093">
    <property type="component" value="Unassembled WGS sequence"/>
</dbReference>
<dbReference type="InterPro" id="IPR003598">
    <property type="entry name" value="Ig_sub2"/>
</dbReference>
<organism evidence="8 9">
    <name type="scientific">Polyodon spathula</name>
    <name type="common">North American paddlefish</name>
    <name type="synonym">Squalus spathula</name>
    <dbReference type="NCBI Taxonomy" id="7913"/>
    <lineage>
        <taxon>Eukaryota</taxon>
        <taxon>Metazoa</taxon>
        <taxon>Chordata</taxon>
        <taxon>Craniata</taxon>
        <taxon>Vertebrata</taxon>
        <taxon>Euteleostomi</taxon>
        <taxon>Actinopterygii</taxon>
        <taxon>Chondrostei</taxon>
        <taxon>Acipenseriformes</taxon>
        <taxon>Polyodontidae</taxon>
        <taxon>Polyodon</taxon>
    </lineage>
</organism>
<keyword evidence="4" id="KW-0833">Ubl conjugation pathway</keyword>
<dbReference type="Pfam" id="PF07525">
    <property type="entry name" value="SOCS_box"/>
    <property type="match status" value="1"/>
</dbReference>
<dbReference type="SMART" id="SM00320">
    <property type="entry name" value="WD40"/>
    <property type="match status" value="6"/>
</dbReference>
<feature type="repeat" description="WD" evidence="5">
    <location>
        <begin position="728"/>
        <end position="752"/>
    </location>
</feature>
<dbReference type="PRINTS" id="PR00320">
    <property type="entry name" value="GPROTEINBRPT"/>
</dbReference>
<dbReference type="SUPFAM" id="SSF158235">
    <property type="entry name" value="SOCS box-like"/>
    <property type="match status" value="1"/>
</dbReference>
<dbReference type="InterPro" id="IPR001496">
    <property type="entry name" value="SOCS_box"/>
</dbReference>
<feature type="repeat" description="WD" evidence="5">
    <location>
        <begin position="669"/>
        <end position="710"/>
    </location>
</feature>
<dbReference type="PANTHER" id="PTHR15622">
    <property type="entry name" value="WD40 REPEAT PROTEIN"/>
    <property type="match status" value="1"/>
</dbReference>
<dbReference type="SMART" id="SM00253">
    <property type="entry name" value="SOCS"/>
    <property type="match status" value="1"/>
</dbReference>
<dbReference type="InterPro" id="IPR003599">
    <property type="entry name" value="Ig_sub"/>
</dbReference>
<dbReference type="Gene3D" id="2.60.40.10">
    <property type="entry name" value="Immunoglobulins"/>
    <property type="match status" value="4"/>
</dbReference>
<evidence type="ECO:0000259" key="6">
    <source>
        <dbReference type="PROSITE" id="PS50225"/>
    </source>
</evidence>
<dbReference type="CDD" id="cd00200">
    <property type="entry name" value="WD40"/>
    <property type="match status" value="1"/>
</dbReference>
<evidence type="ECO:0000256" key="3">
    <source>
        <dbReference type="ARBA" id="ARBA00022737"/>
    </source>
</evidence>